<dbReference type="InterPro" id="IPR004244">
    <property type="entry name" value="Transposase_22"/>
</dbReference>
<proteinExistence type="predicted"/>
<feature type="compositionally biased region" description="Basic and acidic residues" evidence="2">
    <location>
        <begin position="26"/>
        <end position="41"/>
    </location>
</feature>
<evidence type="ECO:0000256" key="1">
    <source>
        <dbReference type="SAM" id="Coils"/>
    </source>
</evidence>
<name>A0ABN8PA72_9CNID</name>
<protein>
    <submittedName>
        <fullName evidence="3">Uncharacterized protein</fullName>
    </submittedName>
</protein>
<evidence type="ECO:0000256" key="2">
    <source>
        <dbReference type="SAM" id="MobiDB-lite"/>
    </source>
</evidence>
<evidence type="ECO:0000313" key="4">
    <source>
        <dbReference type="Proteomes" id="UP001159405"/>
    </source>
</evidence>
<comment type="caution">
    <text evidence="3">The sequence shown here is derived from an EMBL/GenBank/DDBJ whole genome shotgun (WGS) entry which is preliminary data.</text>
</comment>
<feature type="coiled-coil region" evidence="1">
    <location>
        <begin position="93"/>
        <end position="166"/>
    </location>
</feature>
<reference evidence="3 4" key="1">
    <citation type="submission" date="2022-05" db="EMBL/GenBank/DDBJ databases">
        <authorList>
            <consortium name="Genoscope - CEA"/>
            <person name="William W."/>
        </authorList>
    </citation>
    <scope>NUCLEOTIDE SEQUENCE [LARGE SCALE GENOMIC DNA]</scope>
</reference>
<accession>A0ABN8PA72</accession>
<dbReference type="Gene3D" id="3.30.70.1820">
    <property type="entry name" value="L1 transposable element, RRM domain"/>
    <property type="match status" value="1"/>
</dbReference>
<dbReference type="EMBL" id="CALNXK010000057">
    <property type="protein sequence ID" value="CAH3136251.1"/>
    <property type="molecule type" value="Genomic_DNA"/>
</dbReference>
<dbReference type="PANTHER" id="PTHR11505">
    <property type="entry name" value="L1 TRANSPOSABLE ELEMENT-RELATED"/>
    <property type="match status" value="1"/>
</dbReference>
<keyword evidence="1" id="KW-0175">Coiled coil</keyword>
<organism evidence="3 4">
    <name type="scientific">Porites lobata</name>
    <dbReference type="NCBI Taxonomy" id="104759"/>
    <lineage>
        <taxon>Eukaryota</taxon>
        <taxon>Metazoa</taxon>
        <taxon>Cnidaria</taxon>
        <taxon>Anthozoa</taxon>
        <taxon>Hexacorallia</taxon>
        <taxon>Scleractinia</taxon>
        <taxon>Fungiina</taxon>
        <taxon>Poritidae</taxon>
        <taxon>Porites</taxon>
    </lineage>
</organism>
<keyword evidence="4" id="KW-1185">Reference proteome</keyword>
<feature type="region of interest" description="Disordered" evidence="2">
    <location>
        <begin position="1"/>
        <end position="57"/>
    </location>
</feature>
<dbReference type="Proteomes" id="UP001159405">
    <property type="component" value="Unassembled WGS sequence"/>
</dbReference>
<gene>
    <name evidence="3" type="ORF">PLOB_00038358</name>
</gene>
<evidence type="ECO:0000313" key="3">
    <source>
        <dbReference type="EMBL" id="CAH3136251.1"/>
    </source>
</evidence>
<sequence>MEFSSPLSSLFKRKTRGSNSPTSETVSHETKRLKESVKEDQANAPPSIVSPPKSKNDSEDVVLSALNMAQDFASKVDLILSKLSQLENIGTQINVLQDSMDRINQTVANLQSEFHRLKEDVRNTVEETNTLKTSVKFLNDEVETSKRKLRDDEEKSRQELDHLRLQLLNYEVYSRRENLRFYGIPEIEGEENTEPVLKAFLEKELNVENAQSIEFQRVHRVGKKDRNTRKPRAIIARCLRFKDRENLFSSRRNIDSQSNFGIGPDLPKQVIDMRKRLIPKMVQARKDGKRAAFSRTEPYKLFIDGVEVKS</sequence>